<accession>A0A101M485</accession>
<gene>
    <name evidence="1" type="ORF">ABT39_MTgene498</name>
</gene>
<proteinExistence type="predicted"/>
<organism evidence="1">
    <name type="scientific">Picea glauca</name>
    <name type="common">White spruce</name>
    <name type="synonym">Pinus glauca</name>
    <dbReference type="NCBI Taxonomy" id="3330"/>
    <lineage>
        <taxon>Eukaryota</taxon>
        <taxon>Viridiplantae</taxon>
        <taxon>Streptophyta</taxon>
        <taxon>Embryophyta</taxon>
        <taxon>Tracheophyta</taxon>
        <taxon>Spermatophyta</taxon>
        <taxon>Pinopsida</taxon>
        <taxon>Pinidae</taxon>
        <taxon>Conifers I</taxon>
        <taxon>Pinales</taxon>
        <taxon>Pinaceae</taxon>
        <taxon>Picea</taxon>
    </lineage>
</organism>
<name>A0A101M485_PICGL</name>
<sequence length="66" mass="7286">MYLTGTTGRPTLSIGKGKARTIILFIWSNEGACHNRMKGEGACSIRLSAECNQVKRMQGKPSPRYL</sequence>
<evidence type="ECO:0000313" key="1">
    <source>
        <dbReference type="EMBL" id="KUM50654.1"/>
    </source>
</evidence>
<keyword evidence="1" id="KW-0496">Mitochondrion</keyword>
<dbReference type="EMBL" id="LKAM01000001">
    <property type="protein sequence ID" value="KUM50654.1"/>
    <property type="molecule type" value="Genomic_DNA"/>
</dbReference>
<dbReference type="AlphaFoldDB" id="A0A101M485"/>
<protein>
    <submittedName>
        <fullName evidence="1">Uncharacterized protein</fullName>
    </submittedName>
</protein>
<reference evidence="1" key="1">
    <citation type="journal article" date="2015" name="Genome Biol. Evol.">
        <title>Organellar Genomes of White Spruce (Picea glauca): Assembly and Annotation.</title>
        <authorList>
            <person name="Jackman S.D."/>
            <person name="Warren R.L."/>
            <person name="Gibb E.A."/>
            <person name="Vandervalk B.P."/>
            <person name="Mohamadi H."/>
            <person name="Chu J."/>
            <person name="Raymond A."/>
            <person name="Pleasance S."/>
            <person name="Coope R."/>
            <person name="Wildung M.R."/>
            <person name="Ritland C.E."/>
            <person name="Bousquet J."/>
            <person name="Jones S.J."/>
            <person name="Bohlmann J."/>
            <person name="Birol I."/>
        </authorList>
    </citation>
    <scope>NUCLEOTIDE SEQUENCE [LARGE SCALE GENOMIC DNA]</scope>
    <source>
        <tissue evidence="1">Flushing bud</tissue>
    </source>
</reference>
<comment type="caution">
    <text evidence="1">The sequence shown here is derived from an EMBL/GenBank/DDBJ whole genome shotgun (WGS) entry which is preliminary data.</text>
</comment>
<geneLocation type="mitochondrion" evidence="1"/>